<evidence type="ECO:0000313" key="2">
    <source>
        <dbReference type="Proteomes" id="UP001153331"/>
    </source>
</evidence>
<dbReference type="Proteomes" id="UP001153331">
    <property type="component" value="Unassembled WGS sequence"/>
</dbReference>
<dbReference type="EMBL" id="JAPHNI010000374">
    <property type="protein sequence ID" value="KAJ8111802.1"/>
    <property type="molecule type" value="Genomic_DNA"/>
</dbReference>
<accession>A0ACC2I9N0</accession>
<organism evidence="1 2">
    <name type="scientific">Boeremia exigua</name>
    <dbReference type="NCBI Taxonomy" id="749465"/>
    <lineage>
        <taxon>Eukaryota</taxon>
        <taxon>Fungi</taxon>
        <taxon>Dikarya</taxon>
        <taxon>Ascomycota</taxon>
        <taxon>Pezizomycotina</taxon>
        <taxon>Dothideomycetes</taxon>
        <taxon>Pleosporomycetidae</taxon>
        <taxon>Pleosporales</taxon>
        <taxon>Pleosporineae</taxon>
        <taxon>Didymellaceae</taxon>
        <taxon>Boeremia</taxon>
    </lineage>
</organism>
<name>A0ACC2I9N0_9PLEO</name>
<sequence>MPPGARVWKSRVHVLALLGREGGEVALHEFKGGERGGGFGEHVRAGVHAGDVGAGEGVEKDFGRVARAAAEVVDSGVGESEAGGYLRDEVVDGAGAFVAELEVLGCGPVFLRWGRHAACGG</sequence>
<evidence type="ECO:0000313" key="1">
    <source>
        <dbReference type="EMBL" id="KAJ8111802.1"/>
    </source>
</evidence>
<protein>
    <submittedName>
        <fullName evidence="1">Uncharacterized protein</fullName>
    </submittedName>
</protein>
<reference evidence="1" key="1">
    <citation type="submission" date="2022-11" db="EMBL/GenBank/DDBJ databases">
        <title>Genome Sequence of Boeremia exigua.</title>
        <authorList>
            <person name="Buettner E."/>
        </authorList>
    </citation>
    <scope>NUCLEOTIDE SEQUENCE</scope>
    <source>
        <strain evidence="1">CU02</strain>
    </source>
</reference>
<comment type="caution">
    <text evidence="1">The sequence shown here is derived from an EMBL/GenBank/DDBJ whole genome shotgun (WGS) entry which is preliminary data.</text>
</comment>
<proteinExistence type="predicted"/>
<keyword evidence="2" id="KW-1185">Reference proteome</keyword>
<gene>
    <name evidence="1" type="ORF">OPT61_g5687</name>
</gene>